<feature type="transmembrane region" description="Helical" evidence="7">
    <location>
        <begin position="20"/>
        <end position="45"/>
    </location>
</feature>
<dbReference type="PROSITE" id="PS50928">
    <property type="entry name" value="ABC_TM1"/>
    <property type="match status" value="1"/>
</dbReference>
<dbReference type="InterPro" id="IPR000515">
    <property type="entry name" value="MetI-like"/>
</dbReference>
<comment type="similarity">
    <text evidence="7">Belongs to the binding-protein-dependent transport system permease family.</text>
</comment>
<dbReference type="Pfam" id="PF00528">
    <property type="entry name" value="BPD_transp_1"/>
    <property type="match status" value="1"/>
</dbReference>
<dbReference type="SUPFAM" id="SSF161098">
    <property type="entry name" value="MetI-like"/>
    <property type="match status" value="1"/>
</dbReference>
<comment type="caution">
    <text evidence="9">The sequence shown here is derived from an EMBL/GenBank/DDBJ whole genome shotgun (WGS) entry which is preliminary data.</text>
</comment>
<evidence type="ECO:0000259" key="8">
    <source>
        <dbReference type="PROSITE" id="PS50928"/>
    </source>
</evidence>
<dbReference type="PANTHER" id="PTHR43227">
    <property type="entry name" value="BLL4140 PROTEIN"/>
    <property type="match status" value="1"/>
</dbReference>
<dbReference type="GO" id="GO:0005886">
    <property type="term" value="C:plasma membrane"/>
    <property type="evidence" value="ECO:0007669"/>
    <property type="project" value="UniProtKB-SubCell"/>
</dbReference>
<dbReference type="Gene3D" id="1.10.3720.10">
    <property type="entry name" value="MetI-like"/>
    <property type="match status" value="1"/>
</dbReference>
<keyword evidence="4 7" id="KW-0812">Transmembrane</keyword>
<organism evidence="9 10">
    <name type="scientific">Paenibacillus endophyticus</name>
    <dbReference type="NCBI Taxonomy" id="1294268"/>
    <lineage>
        <taxon>Bacteria</taxon>
        <taxon>Bacillati</taxon>
        <taxon>Bacillota</taxon>
        <taxon>Bacilli</taxon>
        <taxon>Bacillales</taxon>
        <taxon>Paenibacillaceae</taxon>
        <taxon>Paenibacillus</taxon>
    </lineage>
</organism>
<feature type="transmembrane region" description="Helical" evidence="7">
    <location>
        <begin position="272"/>
        <end position="292"/>
    </location>
</feature>
<feature type="domain" description="ABC transmembrane type-1" evidence="8">
    <location>
        <begin position="78"/>
        <end position="293"/>
    </location>
</feature>
<dbReference type="EMBL" id="JACHXW010000024">
    <property type="protein sequence ID" value="MBB3155432.1"/>
    <property type="molecule type" value="Genomic_DNA"/>
</dbReference>
<evidence type="ECO:0000256" key="6">
    <source>
        <dbReference type="ARBA" id="ARBA00023136"/>
    </source>
</evidence>
<comment type="subcellular location">
    <subcellularLocation>
        <location evidence="1 7">Cell membrane</location>
        <topology evidence="1 7">Multi-pass membrane protein</topology>
    </subcellularLocation>
</comment>
<evidence type="ECO:0000256" key="4">
    <source>
        <dbReference type="ARBA" id="ARBA00022692"/>
    </source>
</evidence>
<evidence type="ECO:0000313" key="9">
    <source>
        <dbReference type="EMBL" id="MBB3155432.1"/>
    </source>
</evidence>
<evidence type="ECO:0000313" key="10">
    <source>
        <dbReference type="Proteomes" id="UP000518605"/>
    </source>
</evidence>
<dbReference type="PANTHER" id="PTHR43227:SF11">
    <property type="entry name" value="BLL4140 PROTEIN"/>
    <property type="match status" value="1"/>
</dbReference>
<keyword evidence="3" id="KW-1003">Cell membrane</keyword>
<dbReference type="InterPro" id="IPR050809">
    <property type="entry name" value="UgpAE/MalFG_permease"/>
</dbReference>
<dbReference type="CDD" id="cd06261">
    <property type="entry name" value="TM_PBP2"/>
    <property type="match status" value="1"/>
</dbReference>
<dbReference type="InterPro" id="IPR035906">
    <property type="entry name" value="MetI-like_sf"/>
</dbReference>
<proteinExistence type="inferred from homology"/>
<evidence type="ECO:0000256" key="2">
    <source>
        <dbReference type="ARBA" id="ARBA00022448"/>
    </source>
</evidence>
<feature type="transmembrane region" description="Helical" evidence="7">
    <location>
        <begin position="124"/>
        <end position="145"/>
    </location>
</feature>
<dbReference type="RefSeq" id="WP_221226485.1">
    <property type="nucleotide sequence ID" value="NZ_CBCSLB010000023.1"/>
</dbReference>
<keyword evidence="10" id="KW-1185">Reference proteome</keyword>
<name>A0A7W5CCY8_9BACL</name>
<keyword evidence="5 7" id="KW-1133">Transmembrane helix</keyword>
<accession>A0A7W5CCY8</accession>
<keyword evidence="6 7" id="KW-0472">Membrane</keyword>
<feature type="transmembrane region" description="Helical" evidence="7">
    <location>
        <begin position="82"/>
        <end position="103"/>
    </location>
</feature>
<gene>
    <name evidence="9" type="ORF">FHS16_005540</name>
</gene>
<evidence type="ECO:0000256" key="3">
    <source>
        <dbReference type="ARBA" id="ARBA00022475"/>
    </source>
</evidence>
<sequence length="306" mass="35122">MFATSSKKTFRYLNKKKFLYLLLLPGIIYFLVFNYVPMYGVIIAFKDFNFAKGIWNSAWIGFENFRYMFGLSDFYTVFWNSLYLSFLKLVIGFPFPIILALFLNEMRNRTYQKITQTIIYLPHFISWVVIGGILVNFLSPSWGVLNLFLKSLGIESIFFLADNDYFRPLVVLSSIWKDSGWESIIYLAAIASINSELYEAASIDGASRLQRLWSITIPSIKSTIIILLILRLGHIMNNGFEQIFVLQNPMNLGVSEVFETYAYRVGILGGRFSFGATVGLFTSVIGLIFLLVSNRIAKLMKEDGIW</sequence>
<reference evidence="9 10" key="1">
    <citation type="submission" date="2020-08" db="EMBL/GenBank/DDBJ databases">
        <title>Genomic Encyclopedia of Type Strains, Phase III (KMG-III): the genomes of soil and plant-associated and newly described type strains.</title>
        <authorList>
            <person name="Whitman W."/>
        </authorList>
    </citation>
    <scope>NUCLEOTIDE SEQUENCE [LARGE SCALE GENOMIC DNA]</scope>
    <source>
        <strain evidence="9 10">CECT 8234</strain>
    </source>
</reference>
<protein>
    <submittedName>
        <fullName evidence="9">Putative aldouronate transport system permease protein</fullName>
    </submittedName>
</protein>
<evidence type="ECO:0000256" key="5">
    <source>
        <dbReference type="ARBA" id="ARBA00022989"/>
    </source>
</evidence>
<keyword evidence="2 7" id="KW-0813">Transport</keyword>
<dbReference type="GO" id="GO:0055085">
    <property type="term" value="P:transmembrane transport"/>
    <property type="evidence" value="ECO:0007669"/>
    <property type="project" value="InterPro"/>
</dbReference>
<dbReference type="Proteomes" id="UP000518605">
    <property type="component" value="Unassembled WGS sequence"/>
</dbReference>
<feature type="transmembrane region" description="Helical" evidence="7">
    <location>
        <begin position="212"/>
        <end position="230"/>
    </location>
</feature>
<evidence type="ECO:0000256" key="7">
    <source>
        <dbReference type="RuleBase" id="RU363032"/>
    </source>
</evidence>
<evidence type="ECO:0000256" key="1">
    <source>
        <dbReference type="ARBA" id="ARBA00004651"/>
    </source>
</evidence>
<dbReference type="AlphaFoldDB" id="A0A7W5CCY8"/>